<proteinExistence type="predicted"/>
<dbReference type="Proteomes" id="UP001345963">
    <property type="component" value="Unassembled WGS sequence"/>
</dbReference>
<evidence type="ECO:0000313" key="2">
    <source>
        <dbReference type="Proteomes" id="UP001345963"/>
    </source>
</evidence>
<dbReference type="EMBL" id="JAHUTI010068926">
    <property type="protein sequence ID" value="MED6253718.1"/>
    <property type="molecule type" value="Genomic_DNA"/>
</dbReference>
<name>A0ABU7BTM6_9TELE</name>
<reference evidence="1 2" key="1">
    <citation type="submission" date="2021-07" db="EMBL/GenBank/DDBJ databases">
        <authorList>
            <person name="Palmer J.M."/>
        </authorList>
    </citation>
    <scope>NUCLEOTIDE SEQUENCE [LARGE SCALE GENOMIC DNA]</scope>
    <source>
        <strain evidence="1 2">AT_MEX2019</strain>
        <tissue evidence="1">Muscle</tissue>
    </source>
</reference>
<gene>
    <name evidence="1" type="ORF">ATANTOWER_030793</name>
</gene>
<accession>A0ABU7BTM6</accession>
<keyword evidence="2" id="KW-1185">Reference proteome</keyword>
<organism evidence="1 2">
    <name type="scientific">Ataeniobius toweri</name>
    <dbReference type="NCBI Taxonomy" id="208326"/>
    <lineage>
        <taxon>Eukaryota</taxon>
        <taxon>Metazoa</taxon>
        <taxon>Chordata</taxon>
        <taxon>Craniata</taxon>
        <taxon>Vertebrata</taxon>
        <taxon>Euteleostomi</taxon>
        <taxon>Actinopterygii</taxon>
        <taxon>Neopterygii</taxon>
        <taxon>Teleostei</taxon>
        <taxon>Neoteleostei</taxon>
        <taxon>Acanthomorphata</taxon>
        <taxon>Ovalentaria</taxon>
        <taxon>Atherinomorphae</taxon>
        <taxon>Cyprinodontiformes</taxon>
        <taxon>Goodeidae</taxon>
        <taxon>Ataeniobius</taxon>
    </lineage>
</organism>
<protein>
    <submittedName>
        <fullName evidence="1">Uncharacterized protein</fullName>
    </submittedName>
</protein>
<evidence type="ECO:0000313" key="1">
    <source>
        <dbReference type="EMBL" id="MED6253718.1"/>
    </source>
</evidence>
<sequence length="120" mass="13231">MVCYSHEHWISAAPPELKQAVGSVLVIDCRRTTSGPFMLQAHSCAPPLTAVSHTSVPQSKITYRAALQCKIGSNAQSKFTCNSKRSSRCQYGAEKYCWGFTHTSFTVNMFCVCILTLFCA</sequence>
<comment type="caution">
    <text evidence="1">The sequence shown here is derived from an EMBL/GenBank/DDBJ whole genome shotgun (WGS) entry which is preliminary data.</text>
</comment>